<dbReference type="Gene3D" id="3.30.70.20">
    <property type="match status" value="2"/>
</dbReference>
<keyword evidence="10" id="KW-1185">Reference proteome</keyword>
<dbReference type="AlphaFoldDB" id="A0A6N6N235"/>
<dbReference type="InterPro" id="IPR006311">
    <property type="entry name" value="TAT_signal"/>
</dbReference>
<evidence type="ECO:0000256" key="3">
    <source>
        <dbReference type="ARBA" id="ARBA00022485"/>
    </source>
</evidence>
<dbReference type="InterPro" id="IPR050954">
    <property type="entry name" value="ET_IronSulfur_Cluster-Binding"/>
</dbReference>
<dbReference type="CDD" id="cd10551">
    <property type="entry name" value="PsrB"/>
    <property type="match status" value="1"/>
</dbReference>
<keyword evidence="3" id="KW-0004">4Fe-4S</keyword>
<dbReference type="InterPro" id="IPR019546">
    <property type="entry name" value="TAT_signal_bac_arc"/>
</dbReference>
<proteinExistence type="predicted"/>
<evidence type="ECO:0000256" key="2">
    <source>
        <dbReference type="ARBA" id="ARBA00011771"/>
    </source>
</evidence>
<dbReference type="PANTHER" id="PTHR43177:SF3">
    <property type="entry name" value="PROTEIN NRFC HOMOLOG"/>
    <property type="match status" value="1"/>
</dbReference>
<dbReference type="RefSeq" id="WP_151150810.1">
    <property type="nucleotide sequence ID" value="NZ_WAIE01000003.1"/>
</dbReference>
<feature type="chain" id="PRO_5026690842" evidence="7">
    <location>
        <begin position="29"/>
        <end position="257"/>
    </location>
</feature>
<dbReference type="NCBIfam" id="TIGR01409">
    <property type="entry name" value="TAT_signal_seq"/>
    <property type="match status" value="1"/>
</dbReference>
<organism evidence="9 10">
    <name type="scientific">Pseudodesulfovibrio senegalensis</name>
    <dbReference type="NCBI Taxonomy" id="1721087"/>
    <lineage>
        <taxon>Bacteria</taxon>
        <taxon>Pseudomonadati</taxon>
        <taxon>Thermodesulfobacteriota</taxon>
        <taxon>Desulfovibrionia</taxon>
        <taxon>Desulfovibrionales</taxon>
        <taxon>Desulfovibrionaceae</taxon>
    </lineage>
</organism>
<protein>
    <submittedName>
        <fullName evidence="9">4Fe-4S dicluster domain-containing protein</fullName>
    </submittedName>
</protein>
<accession>A0A6N6N235</accession>
<reference evidence="9 10" key="1">
    <citation type="journal article" date="2017" name="Int. J. Syst. Evol. Microbiol.">
        <title>Desulfovibrio senegalensis sp. nov., a mesophilic sulfate reducer isolated from marine sediment.</title>
        <authorList>
            <person name="Thioye A."/>
            <person name="Gam Z.B.A."/>
            <person name="Mbengue M."/>
            <person name="Cayol J.L."/>
            <person name="Joseph-Bartoli M."/>
            <person name="Toure-Kane C."/>
            <person name="Labat M."/>
        </authorList>
    </citation>
    <scope>NUCLEOTIDE SEQUENCE [LARGE SCALE GENOMIC DNA]</scope>
    <source>
        <strain evidence="9 10">DSM 101509</strain>
    </source>
</reference>
<evidence type="ECO:0000259" key="8">
    <source>
        <dbReference type="PROSITE" id="PS51379"/>
    </source>
</evidence>
<name>A0A6N6N235_9BACT</name>
<dbReference type="PROSITE" id="PS00198">
    <property type="entry name" value="4FE4S_FER_1"/>
    <property type="match status" value="1"/>
</dbReference>
<gene>
    <name evidence="9" type="ORF">F8A88_08980</name>
</gene>
<feature type="signal peptide" evidence="7">
    <location>
        <begin position="1"/>
        <end position="28"/>
    </location>
</feature>
<evidence type="ECO:0000256" key="4">
    <source>
        <dbReference type="ARBA" id="ARBA00022723"/>
    </source>
</evidence>
<comment type="subunit">
    <text evidence="2">Heterodimer of a large and a small subunit.</text>
</comment>
<sequence>MKNNRRNFIKLAGLAAAGLCVAPKTTLASGGGHSPVKPGANARNAKRWAMVVDTRRINTDEDIKALQDVCHAVHNVPDVPTNQNIMWIWSAPYEECFPEQHNPYLDDDVKERSYMLLCNHCDNPPCVRVCPTKATFKRPDGIVAMDYHRCIGCRYCMAGCPYGSRSFNFGEPREYLDPTKLNPEFPTRMRGVVEKCNFCVERLAKGLQPACVEASDGAIVFGDLADKDSDVRKVLRENFTIRRKPTAGTEPSVYYII</sequence>
<keyword evidence="4" id="KW-0479">Metal-binding</keyword>
<dbReference type="SUPFAM" id="SSF54862">
    <property type="entry name" value="4Fe-4S ferredoxins"/>
    <property type="match status" value="1"/>
</dbReference>
<dbReference type="InterPro" id="IPR054822">
    <property type="entry name" value="DsrO-like"/>
</dbReference>
<evidence type="ECO:0000256" key="1">
    <source>
        <dbReference type="ARBA" id="ARBA00004418"/>
    </source>
</evidence>
<evidence type="ECO:0000256" key="7">
    <source>
        <dbReference type="SAM" id="SignalP"/>
    </source>
</evidence>
<dbReference type="EMBL" id="WAIE01000003">
    <property type="protein sequence ID" value="KAB1441718.1"/>
    <property type="molecule type" value="Genomic_DNA"/>
</dbReference>
<evidence type="ECO:0000313" key="10">
    <source>
        <dbReference type="Proteomes" id="UP000438699"/>
    </source>
</evidence>
<dbReference type="PROSITE" id="PS51379">
    <property type="entry name" value="4FE4S_FER_2"/>
    <property type="match status" value="1"/>
</dbReference>
<dbReference type="OrthoDB" id="9789030at2"/>
<dbReference type="GO" id="GO:0046872">
    <property type="term" value="F:metal ion binding"/>
    <property type="evidence" value="ECO:0007669"/>
    <property type="project" value="UniProtKB-KW"/>
</dbReference>
<dbReference type="PANTHER" id="PTHR43177">
    <property type="entry name" value="PROTEIN NRFC"/>
    <property type="match status" value="1"/>
</dbReference>
<evidence type="ECO:0000313" key="9">
    <source>
        <dbReference type="EMBL" id="KAB1441718.1"/>
    </source>
</evidence>
<dbReference type="Proteomes" id="UP000438699">
    <property type="component" value="Unassembled WGS sequence"/>
</dbReference>
<dbReference type="InterPro" id="IPR017896">
    <property type="entry name" value="4Fe4S_Fe-S-bd"/>
</dbReference>
<dbReference type="GO" id="GO:0051539">
    <property type="term" value="F:4 iron, 4 sulfur cluster binding"/>
    <property type="evidence" value="ECO:0007669"/>
    <property type="project" value="UniProtKB-KW"/>
</dbReference>
<keyword evidence="5" id="KW-0408">Iron</keyword>
<dbReference type="InterPro" id="IPR017900">
    <property type="entry name" value="4Fe4S_Fe_S_CS"/>
</dbReference>
<dbReference type="PROSITE" id="PS51318">
    <property type="entry name" value="TAT"/>
    <property type="match status" value="1"/>
</dbReference>
<feature type="domain" description="4Fe-4S ferredoxin-type" evidence="8">
    <location>
        <begin position="141"/>
        <end position="170"/>
    </location>
</feature>
<evidence type="ECO:0000256" key="6">
    <source>
        <dbReference type="ARBA" id="ARBA00023014"/>
    </source>
</evidence>
<dbReference type="NCBIfam" id="NF045797">
    <property type="entry name" value="DsrO"/>
    <property type="match status" value="1"/>
</dbReference>
<comment type="caution">
    <text evidence="9">The sequence shown here is derived from an EMBL/GenBank/DDBJ whole genome shotgun (WGS) entry which is preliminary data.</text>
</comment>
<dbReference type="GO" id="GO:0042597">
    <property type="term" value="C:periplasmic space"/>
    <property type="evidence" value="ECO:0007669"/>
    <property type="project" value="UniProtKB-SubCell"/>
</dbReference>
<keyword evidence="7" id="KW-0732">Signal</keyword>
<keyword evidence="6" id="KW-0411">Iron-sulfur</keyword>
<dbReference type="Pfam" id="PF13247">
    <property type="entry name" value="Fer4_11"/>
    <property type="match status" value="1"/>
</dbReference>
<evidence type="ECO:0000256" key="5">
    <source>
        <dbReference type="ARBA" id="ARBA00023004"/>
    </source>
</evidence>
<comment type="subcellular location">
    <subcellularLocation>
        <location evidence="1">Periplasm</location>
    </subcellularLocation>
</comment>